<proteinExistence type="predicted"/>
<feature type="domain" description="CSD" evidence="1">
    <location>
        <begin position="82"/>
        <end position="145"/>
    </location>
</feature>
<dbReference type="eggNOG" id="COG0457">
    <property type="taxonomic scope" value="Bacteria"/>
</dbReference>
<reference evidence="2" key="1">
    <citation type="submission" date="2009-08" db="EMBL/GenBank/DDBJ databases">
        <authorList>
            <consortium name="US DOE Joint Genome Institute"/>
            <person name="Lucas S."/>
            <person name="Copeland A."/>
            <person name="Lapidus A."/>
            <person name="Glavina del Rio T."/>
            <person name="Dalin E."/>
            <person name="Tice H."/>
            <person name="Bruce D."/>
            <person name="Barry K."/>
            <person name="Pitluck S."/>
            <person name="Lowry S."/>
            <person name="Larimer F."/>
            <person name="Land M."/>
            <person name="Hauser L."/>
            <person name="Kyrpides N."/>
            <person name="Ivanova N."/>
            <person name="McMahon K.D."/>
            <person name="Hugenholtz P."/>
        </authorList>
    </citation>
    <scope>NUCLEOTIDE SEQUENCE</scope>
    <source>
        <strain evidence="2">UW-1</strain>
    </source>
</reference>
<evidence type="ECO:0000259" key="1">
    <source>
        <dbReference type="PROSITE" id="PS51857"/>
    </source>
</evidence>
<name>C7RR43_ACCRE</name>
<dbReference type="eggNOG" id="COG1672">
    <property type="taxonomic scope" value="Bacteria"/>
</dbReference>
<dbReference type="PROSITE" id="PS51857">
    <property type="entry name" value="CSD_2"/>
    <property type="match status" value="1"/>
</dbReference>
<dbReference type="SUPFAM" id="SSF52540">
    <property type="entry name" value="P-loop containing nucleoside triphosphate hydrolases"/>
    <property type="match status" value="1"/>
</dbReference>
<dbReference type="InterPro" id="IPR011990">
    <property type="entry name" value="TPR-like_helical_dom_sf"/>
</dbReference>
<dbReference type="Gene3D" id="2.40.50.140">
    <property type="entry name" value="Nucleic acid-binding proteins"/>
    <property type="match status" value="2"/>
</dbReference>
<dbReference type="KEGG" id="app:CAP2UW1_2435"/>
<dbReference type="SUPFAM" id="SSF50249">
    <property type="entry name" value="Nucleic acid-binding proteins"/>
    <property type="match status" value="2"/>
</dbReference>
<dbReference type="HOGENOM" id="CLU_333910_0_0_4"/>
<dbReference type="InterPro" id="IPR027417">
    <property type="entry name" value="P-loop_NTPase"/>
</dbReference>
<keyword evidence="2" id="KW-0238">DNA-binding</keyword>
<reference evidence="2" key="2">
    <citation type="submission" date="2009-09" db="EMBL/GenBank/DDBJ databases">
        <title>Complete sequence of chromosome of Candidatus Accumulibacter phosphatis clade IIA str. UW-1.</title>
        <authorList>
            <consortium name="US DOE Joint Genome Institute"/>
            <person name="Martin H.G."/>
            <person name="Ivanova N."/>
            <person name="Kunin V."/>
            <person name="Warnecke F."/>
            <person name="Barry K."/>
            <person name="He S."/>
            <person name="Salamov A."/>
            <person name="Szeto E."/>
            <person name="Dalin E."/>
            <person name="Pangilinan J.L."/>
            <person name="Lapidus A."/>
            <person name="Lowry S."/>
            <person name="Kyrpides N.C."/>
            <person name="McMahon K.D."/>
            <person name="Hugenholtz P."/>
        </authorList>
    </citation>
    <scope>NUCLEOTIDE SEQUENCE [LARGE SCALE GENOMIC DNA]</scope>
    <source>
        <strain evidence="2">UW-1</strain>
    </source>
</reference>
<dbReference type="eggNOG" id="COG1278">
    <property type="taxonomic scope" value="Bacteria"/>
</dbReference>
<dbReference type="PANTHER" id="PTHR34301:SF8">
    <property type="entry name" value="ATPASE DOMAIN-CONTAINING PROTEIN"/>
    <property type="match status" value="1"/>
</dbReference>
<dbReference type="PANTHER" id="PTHR34301">
    <property type="entry name" value="DNA-BINDING PROTEIN-RELATED"/>
    <property type="match status" value="1"/>
</dbReference>
<dbReference type="Gene3D" id="3.40.50.300">
    <property type="entry name" value="P-loop containing nucleotide triphosphate hydrolases"/>
    <property type="match status" value="1"/>
</dbReference>
<organism evidence="2">
    <name type="scientific">Accumulibacter regalis</name>
    <dbReference type="NCBI Taxonomy" id="522306"/>
    <lineage>
        <taxon>Bacteria</taxon>
        <taxon>Pseudomonadati</taxon>
        <taxon>Pseudomonadota</taxon>
        <taxon>Betaproteobacteria</taxon>
        <taxon>Candidatus Accumulibacter</taxon>
    </lineage>
</organism>
<dbReference type="InterPro" id="IPR012340">
    <property type="entry name" value="NA-bd_OB-fold"/>
</dbReference>
<dbReference type="GO" id="GO:0003677">
    <property type="term" value="F:DNA binding"/>
    <property type="evidence" value="ECO:0007669"/>
    <property type="project" value="UniProtKB-KW"/>
</dbReference>
<dbReference type="InterPro" id="IPR002059">
    <property type="entry name" value="CSP_DNA-bd"/>
</dbReference>
<dbReference type="AlphaFoldDB" id="C7RR43"/>
<dbReference type="SUPFAM" id="SSF48452">
    <property type="entry name" value="TPR-like"/>
    <property type="match status" value="1"/>
</dbReference>
<protein>
    <submittedName>
        <fullName evidence="2">Cold-shock DNA-binding domain protein</fullName>
    </submittedName>
</protein>
<dbReference type="EMBL" id="CP001715">
    <property type="protein sequence ID" value="ACV35724.1"/>
    <property type="molecule type" value="Genomic_DNA"/>
</dbReference>
<gene>
    <name evidence="2" type="ordered locus">CAP2UW1_2435</name>
</gene>
<dbReference type="Gene3D" id="1.25.40.10">
    <property type="entry name" value="Tetratricopeptide repeat domain"/>
    <property type="match status" value="1"/>
</dbReference>
<sequence>MKNEYLSGSVDQYDDRMGYGYIKPDEPGSEEERFLVHRRSLRIPGLPLSRGDRVIFKLEVVPRGLLAADVHFELLDPDSDEIFHGAISSLQSDRGFGFIADDNDDRIFFHFAQLADPDQPPPVGTAVSFNKQGTDRGMQAFRVTPLDTPIQSTAYQEIPKTVPQKENYLEQAILARYNKRLDEAAKLYEKGLAQSPSVQLITSYASMEKNRNRRADAIRVYEQGLLVFPNNIKLFEDAGLLAASMGEFKKALDLLSRGLALSQKTAQRGDRIFLLAIARIHARRDNGRADLEEAWKYYNQAKEAFASSRHGKAAFPRDDLLVMDIVSIRLQHYRGGLAYDFLNKAGFKPVRAALFEQKTVGADFIVEPKNADLLEGYGVAGNILLRCLFKSGIARADISDIDKVVHEWGTGGVVDEQVVLLLVASLPEGVERLMFQRLEDRKRTVPAIVPITQSQIETAGKADDLLREVLDRWLYRRDLFAQNFPVSGRRFFGRERSLAEIRDAIANGTAAGIFGLRKVGKTSLLKEIERRANEGGDIAIYIDLLRIPADITDTRWLYWKLGRELVKRTTIRPEFRGIRWRLGNEYNDYLDIPDKYPVATAFDSDLSRTLDVIRRSPLSPRPKVIVMLDEIERLLPNTAGKEGFKGFFDFVSYIRGVAQESSDFVPIVTGANAAIAEAAQFSGKDNPVFNFFREIYLPLLKSGESIQMVQTLGKGMGIRFSTEVALRIHSLTGGHPFFIRQFCSYLCARYPERPLTMTVTKIDDWVDAYLEIAGRDFSEIVERFSRDYPDELDVCLEISRGKDIGLHQLTRKLPKTLSLRHLIGYQIVEISDNKASLTMGLMQRWLQSGRIGNVR</sequence>
<dbReference type="Pfam" id="PF00313">
    <property type="entry name" value="CSD"/>
    <property type="match status" value="1"/>
</dbReference>
<dbReference type="STRING" id="522306.CAP2UW1_2435"/>
<evidence type="ECO:0000313" key="2">
    <source>
        <dbReference type="EMBL" id="ACV35724.1"/>
    </source>
</evidence>
<accession>C7RR43</accession>